<protein>
    <recommendedName>
        <fullName evidence="4">C_GCAxxG_C_C family protein</fullName>
    </recommendedName>
</protein>
<name>A0AA86TBC0_9EUKA</name>
<dbReference type="EMBL" id="CAXDID020000604">
    <property type="protein sequence ID" value="CAL6105990.1"/>
    <property type="molecule type" value="Genomic_DNA"/>
</dbReference>
<evidence type="ECO:0000313" key="3">
    <source>
        <dbReference type="Proteomes" id="UP001642409"/>
    </source>
</evidence>
<comment type="caution">
    <text evidence="1">The sequence shown here is derived from an EMBL/GenBank/DDBJ whole genome shotgun (WGS) entry which is preliminary data.</text>
</comment>
<dbReference type="EMBL" id="CATOUU010000023">
    <property type="protein sequence ID" value="CAI9913360.1"/>
    <property type="molecule type" value="Genomic_DNA"/>
</dbReference>
<evidence type="ECO:0000313" key="1">
    <source>
        <dbReference type="EMBL" id="CAI9913360.1"/>
    </source>
</evidence>
<sequence>MLYLKGLRPKNEVKMHDFCHSLIRGQLHVQPPCKRVDLPPYKRKCYPLLNEVMLQIRSEFNEITVFVTIFIDQSLHYEFNFSLGAIQSCMQQCLNNNLILTHYNCFQSVVSALTTPQNPLILELGPLMGGGKAPMGMCGALYGAMEQNPDKKAEILKNFIDETGDFTCSHLRGGAKSCSELVDLAVKLAK</sequence>
<accession>A0AA86TBC0</accession>
<reference evidence="2 3" key="2">
    <citation type="submission" date="2024-07" db="EMBL/GenBank/DDBJ databases">
        <authorList>
            <person name="Akdeniz Z."/>
        </authorList>
    </citation>
    <scope>NUCLEOTIDE SEQUENCE [LARGE SCALE GENOMIC DNA]</scope>
</reference>
<dbReference type="AlphaFoldDB" id="A0AA86TBC0"/>
<organism evidence="1">
    <name type="scientific">Hexamita inflata</name>
    <dbReference type="NCBI Taxonomy" id="28002"/>
    <lineage>
        <taxon>Eukaryota</taxon>
        <taxon>Metamonada</taxon>
        <taxon>Diplomonadida</taxon>
        <taxon>Hexamitidae</taxon>
        <taxon>Hexamitinae</taxon>
        <taxon>Hexamita</taxon>
    </lineage>
</organism>
<dbReference type="Proteomes" id="UP001642409">
    <property type="component" value="Unassembled WGS sequence"/>
</dbReference>
<evidence type="ECO:0008006" key="4">
    <source>
        <dbReference type="Google" id="ProtNLM"/>
    </source>
</evidence>
<proteinExistence type="predicted"/>
<keyword evidence="3" id="KW-1185">Reference proteome</keyword>
<reference evidence="1" key="1">
    <citation type="submission" date="2023-06" db="EMBL/GenBank/DDBJ databases">
        <authorList>
            <person name="Kurt Z."/>
        </authorList>
    </citation>
    <scope>NUCLEOTIDE SEQUENCE</scope>
</reference>
<evidence type="ECO:0000313" key="2">
    <source>
        <dbReference type="EMBL" id="CAL6105990.1"/>
    </source>
</evidence>
<gene>
    <name evidence="1" type="ORF">HINF_LOCUS1005</name>
    <name evidence="2" type="ORF">HINF_LOCUS73527</name>
</gene>